<feature type="region of interest" description="Disordered" evidence="1">
    <location>
        <begin position="67"/>
        <end position="97"/>
    </location>
</feature>
<sequence length="116" mass="13148">MEALLHEVGVLRLRRRGRSERSPNQAKSVFHSSDAGDLGFGAEGDVTQLEKEESGLVESVVAEESETHQEFEDEWANEPNHRGSQTVAHSRRVQHHRRSDSVVRSVIFLHQVGLRR</sequence>
<dbReference type="AlphaFoldDB" id="A0A0L9TQ34"/>
<dbReference type="EMBL" id="CM003371">
    <property type="protein sequence ID" value="KOM32586.1"/>
    <property type="molecule type" value="Genomic_DNA"/>
</dbReference>
<protein>
    <submittedName>
        <fullName evidence="2">Uncharacterized protein</fullName>
    </submittedName>
</protein>
<organism evidence="2 3">
    <name type="scientific">Phaseolus angularis</name>
    <name type="common">Azuki bean</name>
    <name type="synonym">Vigna angularis</name>
    <dbReference type="NCBI Taxonomy" id="3914"/>
    <lineage>
        <taxon>Eukaryota</taxon>
        <taxon>Viridiplantae</taxon>
        <taxon>Streptophyta</taxon>
        <taxon>Embryophyta</taxon>
        <taxon>Tracheophyta</taxon>
        <taxon>Spermatophyta</taxon>
        <taxon>Magnoliopsida</taxon>
        <taxon>eudicotyledons</taxon>
        <taxon>Gunneridae</taxon>
        <taxon>Pentapetalae</taxon>
        <taxon>rosids</taxon>
        <taxon>fabids</taxon>
        <taxon>Fabales</taxon>
        <taxon>Fabaceae</taxon>
        <taxon>Papilionoideae</taxon>
        <taxon>50 kb inversion clade</taxon>
        <taxon>NPAAA clade</taxon>
        <taxon>indigoferoid/millettioid clade</taxon>
        <taxon>Phaseoleae</taxon>
        <taxon>Vigna</taxon>
    </lineage>
</organism>
<gene>
    <name evidence="2" type="ORF">LR48_Vigan01g214200</name>
</gene>
<evidence type="ECO:0000313" key="2">
    <source>
        <dbReference type="EMBL" id="KOM32586.1"/>
    </source>
</evidence>
<dbReference type="Proteomes" id="UP000053144">
    <property type="component" value="Chromosome 1"/>
</dbReference>
<evidence type="ECO:0000256" key="1">
    <source>
        <dbReference type="SAM" id="MobiDB-lite"/>
    </source>
</evidence>
<feature type="region of interest" description="Disordered" evidence="1">
    <location>
        <begin position="16"/>
        <end position="42"/>
    </location>
</feature>
<accession>A0A0L9TQ34</accession>
<dbReference type="Gramene" id="KOM32586">
    <property type="protein sequence ID" value="KOM32586"/>
    <property type="gene ID" value="LR48_Vigan01g214200"/>
</dbReference>
<name>A0A0L9TQ34_PHAAN</name>
<reference evidence="3" key="1">
    <citation type="journal article" date="2015" name="Proc. Natl. Acad. Sci. U.S.A.">
        <title>Genome sequencing of adzuki bean (Vigna angularis) provides insight into high starch and low fat accumulation and domestication.</title>
        <authorList>
            <person name="Yang K."/>
            <person name="Tian Z."/>
            <person name="Chen C."/>
            <person name="Luo L."/>
            <person name="Zhao B."/>
            <person name="Wang Z."/>
            <person name="Yu L."/>
            <person name="Li Y."/>
            <person name="Sun Y."/>
            <person name="Li W."/>
            <person name="Chen Y."/>
            <person name="Li Y."/>
            <person name="Zhang Y."/>
            <person name="Ai D."/>
            <person name="Zhao J."/>
            <person name="Shang C."/>
            <person name="Ma Y."/>
            <person name="Wu B."/>
            <person name="Wang M."/>
            <person name="Gao L."/>
            <person name="Sun D."/>
            <person name="Zhang P."/>
            <person name="Guo F."/>
            <person name="Wang W."/>
            <person name="Li Y."/>
            <person name="Wang J."/>
            <person name="Varshney R.K."/>
            <person name="Wang J."/>
            <person name="Ling H.Q."/>
            <person name="Wan P."/>
        </authorList>
    </citation>
    <scope>NUCLEOTIDE SEQUENCE</scope>
    <source>
        <strain evidence="3">cv. Jingnong 6</strain>
    </source>
</reference>
<proteinExistence type="predicted"/>
<evidence type="ECO:0000313" key="3">
    <source>
        <dbReference type="Proteomes" id="UP000053144"/>
    </source>
</evidence>